<dbReference type="Pfam" id="PF14346">
    <property type="entry name" value="DUF4398"/>
    <property type="match status" value="1"/>
</dbReference>
<keyword evidence="1" id="KW-0812">Transmembrane</keyword>
<dbReference type="AlphaFoldDB" id="A0A2U3QHL3"/>
<evidence type="ECO:0000259" key="2">
    <source>
        <dbReference type="Pfam" id="PF14346"/>
    </source>
</evidence>
<sequence>MQRITEILNSIDIVYLYVIMGVIAVFVILFLIWALFLKRRMGPPTEEIINAETALSGAKQREADLYAQEEYQKAEDSLARAKHLMAGKEYKKAKKAAQEAIGQTRDIGKAIEENKTKMKAENEKMFADFDKQVDDLKQWAAKRGTDTPINVPPKVQELVGKWEIIKVRIPDLIQHGRIRQAHDELKAIEGEIQTQRQDFVVQQGTSGIQR</sequence>
<gene>
    <name evidence="3" type="ORF">NBG4_370019</name>
</gene>
<dbReference type="Gene3D" id="1.20.1270.390">
    <property type="match status" value="1"/>
</dbReference>
<accession>A0A2U3QHL3</accession>
<keyword evidence="1" id="KW-0472">Membrane</keyword>
<evidence type="ECO:0000256" key="1">
    <source>
        <dbReference type="SAM" id="Phobius"/>
    </source>
</evidence>
<proteinExistence type="predicted"/>
<reference evidence="4" key="1">
    <citation type="submission" date="2018-03" db="EMBL/GenBank/DDBJ databases">
        <authorList>
            <person name="Zecchin S."/>
        </authorList>
    </citation>
    <scope>NUCLEOTIDE SEQUENCE [LARGE SCALE GENOMIC DNA]</scope>
</reference>
<feature type="transmembrane region" description="Helical" evidence="1">
    <location>
        <begin position="14"/>
        <end position="36"/>
    </location>
</feature>
<name>A0A2U3QHL3_9BACT</name>
<protein>
    <recommendedName>
        <fullName evidence="2">DUF4398 domain-containing protein</fullName>
    </recommendedName>
</protein>
<dbReference type="EMBL" id="OUUY01000083">
    <property type="protein sequence ID" value="SPQ00904.1"/>
    <property type="molecule type" value="Genomic_DNA"/>
</dbReference>
<feature type="domain" description="DUF4398" evidence="2">
    <location>
        <begin position="47"/>
        <end position="104"/>
    </location>
</feature>
<evidence type="ECO:0000313" key="3">
    <source>
        <dbReference type="EMBL" id="SPQ00904.1"/>
    </source>
</evidence>
<keyword evidence="1" id="KW-1133">Transmembrane helix</keyword>
<keyword evidence="4" id="KW-1185">Reference proteome</keyword>
<evidence type="ECO:0000313" key="4">
    <source>
        <dbReference type="Proteomes" id="UP000245125"/>
    </source>
</evidence>
<dbReference type="InterPro" id="IPR025511">
    <property type="entry name" value="DUF4398"/>
</dbReference>
<dbReference type="Proteomes" id="UP000245125">
    <property type="component" value="Unassembled WGS sequence"/>
</dbReference>
<organism evidence="3 4">
    <name type="scientific">Candidatus Sulfobium mesophilum</name>
    <dbReference type="NCBI Taxonomy" id="2016548"/>
    <lineage>
        <taxon>Bacteria</taxon>
        <taxon>Pseudomonadati</taxon>
        <taxon>Nitrospirota</taxon>
        <taxon>Nitrospiria</taxon>
        <taxon>Nitrospirales</taxon>
        <taxon>Nitrospiraceae</taxon>
        <taxon>Candidatus Sulfobium</taxon>
    </lineage>
</organism>